<dbReference type="EMBL" id="MUGV01000041">
    <property type="protein sequence ID" value="OXA75862.1"/>
    <property type="molecule type" value="Genomic_DNA"/>
</dbReference>
<protein>
    <recommendedName>
        <fullName evidence="3">Peptidase S74 domain-containing protein</fullName>
    </recommendedName>
</protein>
<comment type="caution">
    <text evidence="1">The sequence shown here is derived from an EMBL/GenBank/DDBJ whole genome shotgun (WGS) entry which is preliminary data.</text>
</comment>
<dbReference type="Proteomes" id="UP000198382">
    <property type="component" value="Unassembled WGS sequence"/>
</dbReference>
<keyword evidence="2" id="KW-1185">Reference proteome</keyword>
<evidence type="ECO:0008006" key="3">
    <source>
        <dbReference type="Google" id="ProtNLM"/>
    </source>
</evidence>
<evidence type="ECO:0000313" key="2">
    <source>
        <dbReference type="Proteomes" id="UP000198382"/>
    </source>
</evidence>
<organism evidence="1 2">
    <name type="scientific">Flavobacterium frigidimaris</name>
    <dbReference type="NCBI Taxonomy" id="262320"/>
    <lineage>
        <taxon>Bacteria</taxon>
        <taxon>Pseudomonadati</taxon>
        <taxon>Bacteroidota</taxon>
        <taxon>Flavobacteriia</taxon>
        <taxon>Flavobacteriales</taxon>
        <taxon>Flavobacteriaceae</taxon>
        <taxon>Flavobacterium</taxon>
    </lineage>
</organism>
<evidence type="ECO:0000313" key="1">
    <source>
        <dbReference type="EMBL" id="OXA75862.1"/>
    </source>
</evidence>
<gene>
    <name evidence="1" type="ORF">B0A65_20540</name>
</gene>
<reference evidence="1 2" key="1">
    <citation type="submission" date="2016-11" db="EMBL/GenBank/DDBJ databases">
        <title>Whole genomes of Flavobacteriaceae.</title>
        <authorList>
            <person name="Stine C."/>
            <person name="Li C."/>
            <person name="Tadesse D."/>
        </authorList>
    </citation>
    <scope>NUCLEOTIDE SEQUENCE [LARGE SCALE GENOMIC DNA]</scope>
    <source>
        <strain evidence="1 2">DSM 15937</strain>
    </source>
</reference>
<dbReference type="RefSeq" id="WP_074664097.1">
    <property type="nucleotide sequence ID" value="NZ_MUGV01000041.1"/>
</dbReference>
<accession>A0ABX4BK23</accession>
<proteinExistence type="predicted"/>
<sequence length="303" mass="33230">MIAQSLNPSNAIGSAGTADYFKGGYTFAYADSGTPWNGALISYGGLGNQYDCQISSDYGPHGGSHISYRTKNGDTNTWNPWYELATRGRNDFAGNQSISGNLGIGSSNPQAGIDIFRSHDPNIAKAIKIMYQGSWGTPQYASNYRFIDIQSTEEGSILALNAYGMGLGFNPPSYSSPDKLYINGNVGIGTTTPDAKLAVNGTIHSKEVKVDVNGWPDYVFKKEYDLPTLQEVEKHINEKGHLESIPSEEEVLKNGINLGEMNIKLLQKIEELTLYTIEQQKNTEKLAKVIETLTKRLEVVENK</sequence>
<name>A0ABX4BK23_FLAFR</name>